<dbReference type="EMBL" id="JBCDNA010000002">
    <property type="protein sequence ID" value="MEL4455988.1"/>
    <property type="molecule type" value="Genomic_DNA"/>
</dbReference>
<reference evidence="2 3" key="1">
    <citation type="submission" date="2024-04" db="EMBL/GenBank/DDBJ databases">
        <title>whole genome sequencing of Lutimonas vermicola strain IMCC1616.</title>
        <authorList>
            <person name="Bae S.S."/>
        </authorList>
    </citation>
    <scope>NUCLEOTIDE SEQUENCE [LARGE SCALE GENOMIC DNA]</scope>
    <source>
        <strain evidence="2 3">IMCC1616</strain>
    </source>
</reference>
<dbReference type="InterPro" id="IPR027450">
    <property type="entry name" value="AlkB-like"/>
</dbReference>
<dbReference type="PANTHER" id="PTHR31212">
    <property type="entry name" value="ALPHA-KETOGLUTARATE-DEPENDENT DIOXYGENASE ALKB HOMOLOG 3"/>
    <property type="match status" value="1"/>
</dbReference>
<gene>
    <name evidence="2" type="ORF">AABB81_08795</name>
</gene>
<feature type="domain" description="Fe2OG dioxygenase" evidence="1">
    <location>
        <begin position="101"/>
        <end position="198"/>
    </location>
</feature>
<keyword evidence="3" id="KW-1185">Reference proteome</keyword>
<dbReference type="Gene3D" id="2.60.120.590">
    <property type="entry name" value="Alpha-ketoglutarate-dependent dioxygenase AlkB-like"/>
    <property type="match status" value="1"/>
</dbReference>
<dbReference type="InterPro" id="IPR037151">
    <property type="entry name" value="AlkB-like_sf"/>
</dbReference>
<dbReference type="InterPro" id="IPR032854">
    <property type="entry name" value="ALKBH3"/>
</dbReference>
<evidence type="ECO:0000313" key="2">
    <source>
        <dbReference type="EMBL" id="MEL4455988.1"/>
    </source>
</evidence>
<dbReference type="InterPro" id="IPR005123">
    <property type="entry name" value="Oxoglu/Fe-dep_dioxygenase_dom"/>
</dbReference>
<evidence type="ECO:0000259" key="1">
    <source>
        <dbReference type="PROSITE" id="PS51471"/>
    </source>
</evidence>
<dbReference type="SUPFAM" id="SSF51197">
    <property type="entry name" value="Clavaminate synthase-like"/>
    <property type="match status" value="1"/>
</dbReference>
<accession>A0ABU9L0M5</accession>
<comment type="caution">
    <text evidence="2">The sequence shown here is derived from an EMBL/GenBank/DDBJ whole genome shotgun (WGS) entry which is preliminary data.</text>
</comment>
<dbReference type="Pfam" id="PF13532">
    <property type="entry name" value="2OG-FeII_Oxy_2"/>
    <property type="match status" value="1"/>
</dbReference>
<sequence>MSIKNTILQNLLPYDGEAVYIPDFVDNMLSKKMFEALNDNILWEHDEFLMYGKKIITSRKVGWYGSKPFEYNYSRIRRKAHLWNQELNEIRKLIEFETKNSFNSCLLNLYPEGSDGMGWHSDNEKELVPGATIASLSLGSDRKFSFKHRKSKKTISLTLQNGSLLLMKGVVQKYWLHQVPKTKKNIGSRINLTFRNIIDRDWT</sequence>
<dbReference type="Proteomes" id="UP001474120">
    <property type="component" value="Unassembled WGS sequence"/>
</dbReference>
<keyword evidence="2" id="KW-0223">Dioxygenase</keyword>
<dbReference type="PROSITE" id="PS51471">
    <property type="entry name" value="FE2OG_OXY"/>
    <property type="match status" value="1"/>
</dbReference>
<dbReference type="RefSeq" id="WP_342160001.1">
    <property type="nucleotide sequence ID" value="NZ_JBCDNA010000002.1"/>
</dbReference>
<keyword evidence="2" id="KW-0560">Oxidoreductase</keyword>
<dbReference type="GO" id="GO:0051213">
    <property type="term" value="F:dioxygenase activity"/>
    <property type="evidence" value="ECO:0007669"/>
    <property type="project" value="UniProtKB-KW"/>
</dbReference>
<name>A0ABU9L0M5_9FLAO</name>
<organism evidence="2 3">
    <name type="scientific">Lutimonas vermicola</name>
    <dbReference type="NCBI Taxonomy" id="414288"/>
    <lineage>
        <taxon>Bacteria</taxon>
        <taxon>Pseudomonadati</taxon>
        <taxon>Bacteroidota</taxon>
        <taxon>Flavobacteriia</taxon>
        <taxon>Flavobacteriales</taxon>
        <taxon>Flavobacteriaceae</taxon>
        <taxon>Lutimonas</taxon>
    </lineage>
</organism>
<protein>
    <submittedName>
        <fullName evidence="2">Alpha-ketoglutarate-dependent dioxygenase AlkB</fullName>
    </submittedName>
</protein>
<evidence type="ECO:0000313" key="3">
    <source>
        <dbReference type="Proteomes" id="UP001474120"/>
    </source>
</evidence>
<proteinExistence type="predicted"/>
<dbReference type="PANTHER" id="PTHR31212:SF4">
    <property type="entry name" value="ALPHA-KETOGLUTARATE-DEPENDENT DIOXYGENASE ALKB HOMOLOG 3"/>
    <property type="match status" value="1"/>
</dbReference>